<sequence length="119" mass="13686">MNLCTPYKNEEQLNYAKSLCKRPLVFHHEAEESYPEIEIQIKRVLKPSFVKEALEPVLRKAGYNSDMVDLEPYDTGIEGSNELVLLLDLKLFNNEQIAELIFIVQNTVEPYASLNDAKI</sequence>
<proteinExistence type="predicted"/>
<dbReference type="EMBL" id="NUVX01000062">
    <property type="protein sequence ID" value="PFJ33134.1"/>
    <property type="molecule type" value="Genomic_DNA"/>
</dbReference>
<organism evidence="1 2">
    <name type="scientific">Bacillus thuringiensis</name>
    <dbReference type="NCBI Taxonomy" id="1428"/>
    <lineage>
        <taxon>Bacteria</taxon>
        <taxon>Bacillati</taxon>
        <taxon>Bacillota</taxon>
        <taxon>Bacilli</taxon>
        <taxon>Bacillales</taxon>
        <taxon>Bacillaceae</taxon>
        <taxon>Bacillus</taxon>
        <taxon>Bacillus cereus group</taxon>
    </lineage>
</organism>
<dbReference type="RefSeq" id="WP_098007471.1">
    <property type="nucleotide sequence ID" value="NZ_NUVX01000062.1"/>
</dbReference>
<protein>
    <submittedName>
        <fullName evidence="1">Uncharacterized protein</fullName>
    </submittedName>
</protein>
<dbReference type="AlphaFoldDB" id="A0A9X6WIV6"/>
<accession>A0A9X6WIV6</accession>
<gene>
    <name evidence="1" type="ORF">COJ15_28235</name>
</gene>
<comment type="caution">
    <text evidence="1">The sequence shown here is derived from an EMBL/GenBank/DDBJ whole genome shotgun (WGS) entry which is preliminary data.</text>
</comment>
<evidence type="ECO:0000313" key="2">
    <source>
        <dbReference type="Proteomes" id="UP000224003"/>
    </source>
</evidence>
<reference evidence="1 2" key="1">
    <citation type="submission" date="2017-09" db="EMBL/GenBank/DDBJ databases">
        <title>Large-scale bioinformatics analysis of Bacillus genomes uncovers conserved roles of natural products in bacterial physiology.</title>
        <authorList>
            <consortium name="Agbiome Team Llc"/>
            <person name="Bleich R.M."/>
            <person name="Grubbs K.J."/>
            <person name="Santa Maria K.C."/>
            <person name="Allen S.E."/>
            <person name="Farag S."/>
            <person name="Shank E.A."/>
            <person name="Bowers A."/>
        </authorList>
    </citation>
    <scope>NUCLEOTIDE SEQUENCE [LARGE SCALE GENOMIC DNA]</scope>
    <source>
        <strain evidence="1 2">AFS085496</strain>
    </source>
</reference>
<name>A0A9X6WIV6_BACTU</name>
<dbReference type="Proteomes" id="UP000224003">
    <property type="component" value="Unassembled WGS sequence"/>
</dbReference>
<evidence type="ECO:0000313" key="1">
    <source>
        <dbReference type="EMBL" id="PFJ33134.1"/>
    </source>
</evidence>